<proteinExistence type="inferred from homology"/>
<dbReference type="PANTHER" id="PTHR30023">
    <property type="entry name" value="D-ALANYL-D-ALANINE CARBOXYPEPTIDASE"/>
    <property type="match status" value="1"/>
</dbReference>
<feature type="compositionally biased region" description="Pro residues" evidence="3">
    <location>
        <begin position="547"/>
        <end position="558"/>
    </location>
</feature>
<dbReference type="Proteomes" id="UP001596086">
    <property type="component" value="Unassembled WGS sequence"/>
</dbReference>
<evidence type="ECO:0000313" key="6">
    <source>
        <dbReference type="Proteomes" id="UP001596086"/>
    </source>
</evidence>
<dbReference type="Pfam" id="PF02113">
    <property type="entry name" value="Peptidase_S13"/>
    <property type="match status" value="1"/>
</dbReference>
<keyword evidence="4" id="KW-0732">Signal</keyword>
<dbReference type="RefSeq" id="WP_379776995.1">
    <property type="nucleotide sequence ID" value="NZ_JBHSMZ010000026.1"/>
</dbReference>
<comment type="similarity">
    <text evidence="1">Belongs to the peptidase S13 family.</text>
</comment>
<feature type="signal peptide" evidence="4">
    <location>
        <begin position="1"/>
        <end position="21"/>
    </location>
</feature>
<dbReference type="InterPro" id="IPR012338">
    <property type="entry name" value="Beta-lactam/transpept-like"/>
</dbReference>
<dbReference type="EMBL" id="JBHSMZ010000026">
    <property type="protein sequence ID" value="MFC5551999.1"/>
    <property type="molecule type" value="Genomic_DNA"/>
</dbReference>
<reference evidence="6" key="1">
    <citation type="journal article" date="2019" name="Int. J. Syst. Evol. Microbiol.">
        <title>The Global Catalogue of Microorganisms (GCM) 10K type strain sequencing project: providing services to taxonomists for standard genome sequencing and annotation.</title>
        <authorList>
            <consortium name="The Broad Institute Genomics Platform"/>
            <consortium name="The Broad Institute Genome Sequencing Center for Infectious Disease"/>
            <person name="Wu L."/>
            <person name="Ma J."/>
        </authorList>
    </citation>
    <scope>NUCLEOTIDE SEQUENCE [LARGE SCALE GENOMIC DNA]</scope>
    <source>
        <strain evidence="6">CGMCC 4.5798</strain>
    </source>
</reference>
<dbReference type="EC" id="3.4.16.4" evidence="5"/>
<evidence type="ECO:0000256" key="4">
    <source>
        <dbReference type="SAM" id="SignalP"/>
    </source>
</evidence>
<evidence type="ECO:0000313" key="5">
    <source>
        <dbReference type="EMBL" id="MFC5551999.1"/>
    </source>
</evidence>
<dbReference type="NCBIfam" id="TIGR00666">
    <property type="entry name" value="PBP4"/>
    <property type="match status" value="1"/>
</dbReference>
<feature type="region of interest" description="Disordered" evidence="3">
    <location>
        <begin position="495"/>
        <end position="558"/>
    </location>
</feature>
<keyword evidence="6" id="KW-1185">Reference proteome</keyword>
<dbReference type="InterPro" id="IPR000667">
    <property type="entry name" value="Peptidase_S13"/>
</dbReference>
<evidence type="ECO:0000256" key="1">
    <source>
        <dbReference type="ARBA" id="ARBA00006096"/>
    </source>
</evidence>
<accession>A0ABW0S4M9</accession>
<keyword evidence="5" id="KW-0121">Carboxypeptidase</keyword>
<comment type="caution">
    <text evidence="5">The sequence shown here is derived from an EMBL/GenBank/DDBJ whole genome shotgun (WGS) entry which is preliminary data.</text>
</comment>
<keyword evidence="5" id="KW-0645">Protease</keyword>
<dbReference type="PRINTS" id="PR00922">
    <property type="entry name" value="DADACBPTASE3"/>
</dbReference>
<dbReference type="GO" id="GO:0009002">
    <property type="term" value="F:serine-type D-Ala-D-Ala carboxypeptidase activity"/>
    <property type="evidence" value="ECO:0007669"/>
    <property type="project" value="UniProtKB-EC"/>
</dbReference>
<keyword evidence="2 5" id="KW-0378">Hydrolase</keyword>
<gene>
    <name evidence="5" type="primary">dacB</name>
    <name evidence="5" type="ORF">ACFPO9_26075</name>
</gene>
<dbReference type="SUPFAM" id="SSF56601">
    <property type="entry name" value="beta-lactamase/transpeptidase-like"/>
    <property type="match status" value="1"/>
</dbReference>
<dbReference type="PANTHER" id="PTHR30023:SF0">
    <property type="entry name" value="PENICILLIN-SENSITIVE CARBOXYPEPTIDASE A"/>
    <property type="match status" value="1"/>
</dbReference>
<feature type="chain" id="PRO_5045928237" evidence="4">
    <location>
        <begin position="22"/>
        <end position="558"/>
    </location>
</feature>
<evidence type="ECO:0000256" key="2">
    <source>
        <dbReference type="ARBA" id="ARBA00022801"/>
    </source>
</evidence>
<evidence type="ECO:0000256" key="3">
    <source>
        <dbReference type="SAM" id="MobiDB-lite"/>
    </source>
</evidence>
<dbReference type="Gene3D" id="3.40.710.10">
    <property type="entry name" value="DD-peptidase/beta-lactamase superfamily"/>
    <property type="match status" value="1"/>
</dbReference>
<name>A0ABW0S4M9_9BURK</name>
<dbReference type="Gene3D" id="3.50.80.20">
    <property type="entry name" value="D-Ala-D-Ala carboxypeptidase C, peptidase S13"/>
    <property type="match status" value="1"/>
</dbReference>
<organism evidence="5 6">
    <name type="scientific">Massilia aerilata</name>
    <dbReference type="NCBI Taxonomy" id="453817"/>
    <lineage>
        <taxon>Bacteria</taxon>
        <taxon>Pseudomonadati</taxon>
        <taxon>Pseudomonadota</taxon>
        <taxon>Betaproteobacteria</taxon>
        <taxon>Burkholderiales</taxon>
        <taxon>Oxalobacteraceae</taxon>
        <taxon>Telluria group</taxon>
        <taxon>Massilia</taxon>
    </lineage>
</organism>
<sequence>MFRLRSLALAAAFAASSFAHAQLPEPVMQALRTTGIAEDAISVLVLRDEQTVLSHLADRPMQPASTMKLVSTLVGLETLGPVFRGRTELRTSGELQGDTLKGDLVLRGGADVDLSGEALENMLRSLRYQGIRKIQGHLVIDRQLFNPARADLGVPPFDESPEAYYNVIPDAAMINKNMLQLDLRSTGSQLKVQMQPALQGVTIAHDMKLIDANCENWESGWKLPEAVPQKNGGIKLMLHGTFPKNCNQSYSINVVDRQEYVDRLFRATWKRLGGTISDTTIEGATPAGSRQLAAHLSRMLPEIVRDTNKPSDNLLARMVFLSLGSLEADAALGSRPQAGSAELTFSRSDAAVRNWMRAHGINDTGLVLENGSGLSRTERITPAQMGGLLLAGLRSPWAPEFQSSMPIVAVDGTMRRRLHGSPAAGRARMKTGTLSNVVALAGYVPDATGKQLVVVAFVNSSLAGGGRGRAVVDSLVDWVAHLGGPALPVLAVPGQAAPNQATPGPQPTPQGVLANPPAQPAQPLQPAQPQPQPLPQQEQDGMRQPLPSAPTTPAPGRR</sequence>
<protein>
    <submittedName>
        <fullName evidence="5">D-alanyl-D-alanine carboxypeptidase/D-alanyl-D-alanine-endopeptidase</fullName>
        <ecNumber evidence="5">3.4.16.4</ecNumber>
    </submittedName>
</protein>